<dbReference type="InterPro" id="IPR009057">
    <property type="entry name" value="Homeodomain-like_sf"/>
</dbReference>
<dbReference type="EMBL" id="BTSY01000004">
    <property type="protein sequence ID" value="GMT21849.1"/>
    <property type="molecule type" value="Genomic_DNA"/>
</dbReference>
<keyword evidence="7" id="KW-0539">Nucleus</keyword>
<protein>
    <recommendedName>
        <fullName evidence="9">Paired domain-containing protein</fullName>
    </recommendedName>
</protein>
<reference evidence="10" key="1">
    <citation type="submission" date="2023-10" db="EMBL/GenBank/DDBJ databases">
        <title>Genome assembly of Pristionchus species.</title>
        <authorList>
            <person name="Yoshida K."/>
            <person name="Sommer R.J."/>
        </authorList>
    </citation>
    <scope>NUCLEOTIDE SEQUENCE</scope>
    <source>
        <strain evidence="10">RS5133</strain>
    </source>
</reference>
<comment type="caution">
    <text evidence="10">The sequence shown here is derived from an EMBL/GenBank/DDBJ whole genome shotgun (WGS) entry which is preliminary data.</text>
</comment>
<feature type="region of interest" description="Disordered" evidence="8">
    <location>
        <begin position="1"/>
        <end position="23"/>
    </location>
</feature>
<keyword evidence="3" id="KW-0563">Paired box</keyword>
<dbReference type="SMART" id="SM00351">
    <property type="entry name" value="PAX"/>
    <property type="match status" value="1"/>
</dbReference>
<evidence type="ECO:0000256" key="7">
    <source>
        <dbReference type="ARBA" id="ARBA00023242"/>
    </source>
</evidence>
<dbReference type="Gene3D" id="1.10.10.10">
    <property type="entry name" value="Winged helix-like DNA-binding domain superfamily/Winged helix DNA-binding domain"/>
    <property type="match status" value="1"/>
</dbReference>
<evidence type="ECO:0000256" key="4">
    <source>
        <dbReference type="ARBA" id="ARBA00023015"/>
    </source>
</evidence>
<evidence type="ECO:0000256" key="1">
    <source>
        <dbReference type="ARBA" id="ARBA00004123"/>
    </source>
</evidence>
<dbReference type="AlphaFoldDB" id="A0AAV5VVR1"/>
<dbReference type="SUPFAM" id="SSF46689">
    <property type="entry name" value="Homeodomain-like"/>
    <property type="match status" value="1"/>
</dbReference>
<keyword evidence="4" id="KW-0805">Transcription regulation</keyword>
<keyword evidence="6" id="KW-0804">Transcription</keyword>
<evidence type="ECO:0000313" key="10">
    <source>
        <dbReference type="EMBL" id="GMT21849.1"/>
    </source>
</evidence>
<keyword evidence="2" id="KW-0217">Developmental protein</keyword>
<dbReference type="InterPro" id="IPR036388">
    <property type="entry name" value="WH-like_DNA-bd_sf"/>
</dbReference>
<feature type="compositionally biased region" description="Low complexity" evidence="8">
    <location>
        <begin position="200"/>
        <end position="226"/>
    </location>
</feature>
<dbReference type="PROSITE" id="PS51057">
    <property type="entry name" value="PAIRED_2"/>
    <property type="match status" value="1"/>
</dbReference>
<feature type="domain" description="Paired" evidence="9">
    <location>
        <begin position="120"/>
        <end position="252"/>
    </location>
</feature>
<evidence type="ECO:0000256" key="6">
    <source>
        <dbReference type="ARBA" id="ARBA00023163"/>
    </source>
</evidence>
<dbReference type="PANTHER" id="PTHR45636:SF27">
    <property type="entry name" value="PAIRED DOMAIN-CONTAINING PROTEIN"/>
    <property type="match status" value="1"/>
</dbReference>
<feature type="compositionally biased region" description="Low complexity" evidence="8">
    <location>
        <begin position="233"/>
        <end position="243"/>
    </location>
</feature>
<organism evidence="10 11">
    <name type="scientific">Pristionchus fissidentatus</name>
    <dbReference type="NCBI Taxonomy" id="1538716"/>
    <lineage>
        <taxon>Eukaryota</taxon>
        <taxon>Metazoa</taxon>
        <taxon>Ecdysozoa</taxon>
        <taxon>Nematoda</taxon>
        <taxon>Chromadorea</taxon>
        <taxon>Rhabditida</taxon>
        <taxon>Rhabditina</taxon>
        <taxon>Diplogasteromorpha</taxon>
        <taxon>Diplogasteroidea</taxon>
        <taxon>Neodiplogasteridae</taxon>
        <taxon>Pristionchus</taxon>
    </lineage>
</organism>
<dbReference type="GO" id="GO:0000978">
    <property type="term" value="F:RNA polymerase II cis-regulatory region sequence-specific DNA binding"/>
    <property type="evidence" value="ECO:0007669"/>
    <property type="project" value="TreeGrafter"/>
</dbReference>
<evidence type="ECO:0000256" key="2">
    <source>
        <dbReference type="ARBA" id="ARBA00022473"/>
    </source>
</evidence>
<evidence type="ECO:0000256" key="8">
    <source>
        <dbReference type="SAM" id="MobiDB-lite"/>
    </source>
</evidence>
<keyword evidence="11" id="KW-1185">Reference proteome</keyword>
<feature type="non-terminal residue" evidence="10">
    <location>
        <position position="327"/>
    </location>
</feature>
<sequence length="327" mass="35058">SVPLHLHCSSHSEPSSPSSGGAYSLSLSLSPPAFLLSERFHQMERLPPDELERTFHAWLNLDSPSDVSCSERKCSTITVSSPEGVNNLEMSAADPLGAAAAIAALTDDCEELETDLRRAKKKGTNLYGRPYCPGRPLSMKERLQIIQFHSSGMKVNAISKSLCISHGCVSKIITRYRSTGVLAPVSSPEHRKQRRRKNASEGAAPSGASLGPASAEPCTSAGAAAPATPPAAGPASVPTPQLAQLSPLPQPLLLHPLGVPQLQSPVATMLQPHALHFIDHQLQQQPQLQPPPPMMYTDPTGSTYSFLQPMPTSHLHSLSHDYTTYSY</sequence>
<name>A0AAV5VVR1_9BILA</name>
<dbReference type="PRINTS" id="PR00027">
    <property type="entry name" value="PAIREDBOX"/>
</dbReference>
<dbReference type="PANTHER" id="PTHR45636">
    <property type="entry name" value="PAIRED BOX PROTEIN PAX-6-RELATED-RELATED"/>
    <property type="match status" value="1"/>
</dbReference>
<dbReference type="InterPro" id="IPR001523">
    <property type="entry name" value="Paired_dom"/>
</dbReference>
<dbReference type="Pfam" id="PF00292">
    <property type="entry name" value="PAX"/>
    <property type="match status" value="1"/>
</dbReference>
<gene>
    <name evidence="10" type="ORF">PFISCL1PPCAC_13146</name>
</gene>
<keyword evidence="5" id="KW-0238">DNA-binding</keyword>
<dbReference type="Proteomes" id="UP001432322">
    <property type="component" value="Unassembled WGS sequence"/>
</dbReference>
<dbReference type="GO" id="GO:0005634">
    <property type="term" value="C:nucleus"/>
    <property type="evidence" value="ECO:0007669"/>
    <property type="project" value="UniProtKB-SubCell"/>
</dbReference>
<dbReference type="InterPro" id="IPR043565">
    <property type="entry name" value="PAX_fam"/>
</dbReference>
<evidence type="ECO:0000256" key="5">
    <source>
        <dbReference type="ARBA" id="ARBA00023125"/>
    </source>
</evidence>
<evidence type="ECO:0000256" key="3">
    <source>
        <dbReference type="ARBA" id="ARBA00022724"/>
    </source>
</evidence>
<feature type="non-terminal residue" evidence="10">
    <location>
        <position position="1"/>
    </location>
</feature>
<dbReference type="GO" id="GO:0000981">
    <property type="term" value="F:DNA-binding transcription factor activity, RNA polymerase II-specific"/>
    <property type="evidence" value="ECO:0007669"/>
    <property type="project" value="TreeGrafter"/>
</dbReference>
<proteinExistence type="predicted"/>
<feature type="region of interest" description="Disordered" evidence="8">
    <location>
        <begin position="184"/>
        <end position="243"/>
    </location>
</feature>
<evidence type="ECO:0000313" key="11">
    <source>
        <dbReference type="Proteomes" id="UP001432322"/>
    </source>
</evidence>
<evidence type="ECO:0000259" key="9">
    <source>
        <dbReference type="PROSITE" id="PS51057"/>
    </source>
</evidence>
<comment type="subcellular location">
    <subcellularLocation>
        <location evidence="1">Nucleus</location>
    </subcellularLocation>
</comment>
<accession>A0AAV5VVR1</accession>